<dbReference type="EMBL" id="FQVL01000001">
    <property type="protein sequence ID" value="SHE41239.1"/>
    <property type="molecule type" value="Genomic_DNA"/>
</dbReference>
<organism evidence="1 2">
    <name type="scientific">Seinonella peptonophila</name>
    <dbReference type="NCBI Taxonomy" id="112248"/>
    <lineage>
        <taxon>Bacteria</taxon>
        <taxon>Bacillati</taxon>
        <taxon>Bacillota</taxon>
        <taxon>Bacilli</taxon>
        <taxon>Bacillales</taxon>
        <taxon>Thermoactinomycetaceae</taxon>
        <taxon>Seinonella</taxon>
    </lineage>
</organism>
<evidence type="ECO:0000313" key="1">
    <source>
        <dbReference type="EMBL" id="SHE41239.1"/>
    </source>
</evidence>
<dbReference type="RefSeq" id="WP_073151075.1">
    <property type="nucleotide sequence ID" value="NZ_FQVL01000001.1"/>
</dbReference>
<dbReference type="GO" id="GO:0070573">
    <property type="term" value="F:metallodipeptidase activity"/>
    <property type="evidence" value="ECO:0007669"/>
    <property type="project" value="InterPro"/>
</dbReference>
<dbReference type="AlphaFoldDB" id="A0A1M4T9Q0"/>
<protein>
    <submittedName>
        <fullName evidence="1">Membrane dipeptidase</fullName>
    </submittedName>
</protein>
<dbReference type="PANTHER" id="PTHR10443">
    <property type="entry name" value="MICROSOMAL DIPEPTIDASE"/>
    <property type="match status" value="1"/>
</dbReference>
<dbReference type="GO" id="GO:0006508">
    <property type="term" value="P:proteolysis"/>
    <property type="evidence" value="ECO:0007669"/>
    <property type="project" value="InterPro"/>
</dbReference>
<dbReference type="Gene3D" id="3.20.20.140">
    <property type="entry name" value="Metal-dependent hydrolases"/>
    <property type="match status" value="1"/>
</dbReference>
<dbReference type="CDD" id="cd01301">
    <property type="entry name" value="rDP_like"/>
    <property type="match status" value="1"/>
</dbReference>
<dbReference type="Pfam" id="PF01244">
    <property type="entry name" value="Peptidase_M19"/>
    <property type="match status" value="1"/>
</dbReference>
<dbReference type="PANTHER" id="PTHR10443:SF12">
    <property type="entry name" value="DIPEPTIDASE"/>
    <property type="match status" value="1"/>
</dbReference>
<dbReference type="InterPro" id="IPR008257">
    <property type="entry name" value="Pept_M19"/>
</dbReference>
<dbReference type="STRING" id="112248.SAMN05444392_101377"/>
<reference evidence="1 2" key="1">
    <citation type="submission" date="2016-11" db="EMBL/GenBank/DDBJ databases">
        <authorList>
            <person name="Jaros S."/>
            <person name="Januszkiewicz K."/>
            <person name="Wedrychowicz H."/>
        </authorList>
    </citation>
    <scope>NUCLEOTIDE SEQUENCE [LARGE SCALE GENOMIC DNA]</scope>
    <source>
        <strain evidence="1 2">DSM 44666</strain>
    </source>
</reference>
<dbReference type="SUPFAM" id="SSF51556">
    <property type="entry name" value="Metallo-dependent hydrolases"/>
    <property type="match status" value="1"/>
</dbReference>
<sequence>MLSMDGHCDVLWRMWEQKGEPASFYSEDSYDVTYSRLQKAKVRVEWFALFIPPDVPAGQRLKEILKQIDLFYLHIIGNKQKMVSISSMKEVAQLQPEQCAAFLHLEGVDGLEGELKNVRLLHRLGVRQVGLTWNHANEAADGIDEQRGGGLTNWGRALVAELARLNMILDVSHLSVQGFWEVVKMHIPVVASHSNCQRICPHRRNLNDEQITAIIKKKGLIGLNFVPFFLNRSTENASIHDLITHIDHICSLGGQDQIYFGSDFDGSSKKLKGLEHMGKWNQLVQLMLKRYPHNWVQNWLWGNAVRFYDRYLK</sequence>
<dbReference type="PROSITE" id="PS51365">
    <property type="entry name" value="RENAL_DIPEPTIDASE_2"/>
    <property type="match status" value="1"/>
</dbReference>
<gene>
    <name evidence="1" type="ORF">SAMN05444392_101377</name>
</gene>
<proteinExistence type="predicted"/>
<dbReference type="Proteomes" id="UP000184476">
    <property type="component" value="Unassembled WGS sequence"/>
</dbReference>
<dbReference type="InterPro" id="IPR032466">
    <property type="entry name" value="Metal_Hydrolase"/>
</dbReference>
<name>A0A1M4T9Q0_9BACL</name>
<evidence type="ECO:0000313" key="2">
    <source>
        <dbReference type="Proteomes" id="UP000184476"/>
    </source>
</evidence>
<accession>A0A1M4T9Q0</accession>
<dbReference type="OrthoDB" id="9804920at2"/>
<keyword evidence="2" id="KW-1185">Reference proteome</keyword>